<dbReference type="OrthoDB" id="7800844at2"/>
<dbReference type="Proteomes" id="UP000030004">
    <property type="component" value="Unassembled WGS sequence"/>
</dbReference>
<dbReference type="GO" id="GO:0005886">
    <property type="term" value="C:plasma membrane"/>
    <property type="evidence" value="ECO:0007669"/>
    <property type="project" value="TreeGrafter"/>
</dbReference>
<keyword evidence="4" id="KW-1185">Reference proteome</keyword>
<name>A0A0A0E9K0_9RHOB</name>
<dbReference type="AlphaFoldDB" id="A0A0A0E9K0"/>
<proteinExistence type="predicted"/>
<keyword evidence="2" id="KW-0472">Membrane</keyword>
<keyword evidence="2" id="KW-0812">Transmembrane</keyword>
<evidence type="ECO:0000256" key="2">
    <source>
        <dbReference type="SAM" id="Phobius"/>
    </source>
</evidence>
<feature type="coiled-coil region" evidence="1">
    <location>
        <begin position="190"/>
        <end position="217"/>
    </location>
</feature>
<dbReference type="EMBL" id="AQQX01000022">
    <property type="protein sequence ID" value="KGM46758.1"/>
    <property type="molecule type" value="Genomic_DNA"/>
</dbReference>
<evidence type="ECO:0000313" key="3">
    <source>
        <dbReference type="EMBL" id="KGM46758.1"/>
    </source>
</evidence>
<dbReference type="GO" id="GO:0004713">
    <property type="term" value="F:protein tyrosine kinase activity"/>
    <property type="evidence" value="ECO:0007669"/>
    <property type="project" value="TreeGrafter"/>
</dbReference>
<dbReference type="InterPro" id="IPR050445">
    <property type="entry name" value="Bact_polysacc_biosynth/exp"/>
</dbReference>
<sequence length="386" mass="43302">MTQTAAPSLSAVPRARIRPRHVMVAASFVVLVILPTILAGWYLWTRAADRYISRVGFSVRTEELGSAIEMLGGIAELSGSSTNDTAILYSFIQSQELVEDANRALDLRALWTKGNPDVDPIFVYQPPGTIEDLVDYWGNMVKVYDDETGLLELHVQAFTAEDAQRIARFIYDQSSEMINRLSAIAREDATRYAREELDEAEERLKNAREALTRFRNETQIVDPSASVQSQMGLLSSLQMQLAQALIDLDIQRQTSPDSDPRITQFERKIQVIQTRIAEEREKLGFSGGEAATGRTEAFADLVGEFERLSVEREFAEQAYTAARAAYDASVAEARRQSRYLAAHVRPTLAESAERPMRLTILALTVLFSFLSWAILVLAAYALRDRR</sequence>
<dbReference type="PANTHER" id="PTHR32309:SF13">
    <property type="entry name" value="FERRIC ENTEROBACTIN TRANSPORT PROTEIN FEPE"/>
    <property type="match status" value="1"/>
</dbReference>
<evidence type="ECO:0000313" key="4">
    <source>
        <dbReference type="Proteomes" id="UP000030004"/>
    </source>
</evidence>
<feature type="transmembrane region" description="Helical" evidence="2">
    <location>
        <begin position="360"/>
        <end position="382"/>
    </location>
</feature>
<organism evidence="3 4">
    <name type="scientific">Pseudooceanicola atlanticus</name>
    <dbReference type="NCBI Taxonomy" id="1461694"/>
    <lineage>
        <taxon>Bacteria</taxon>
        <taxon>Pseudomonadati</taxon>
        <taxon>Pseudomonadota</taxon>
        <taxon>Alphaproteobacteria</taxon>
        <taxon>Rhodobacterales</taxon>
        <taxon>Paracoccaceae</taxon>
        <taxon>Pseudooceanicola</taxon>
    </lineage>
</organism>
<accession>A0A0A0E9K0</accession>
<dbReference type="eggNOG" id="COG3524">
    <property type="taxonomic scope" value="Bacteria"/>
</dbReference>
<reference evidence="3 4" key="1">
    <citation type="journal article" date="2015" name="Antonie Van Leeuwenhoek">
        <title>Pseudooceanicola atlanticus gen. nov. sp. nov., isolated from surface seawater of the Atlantic Ocean and reclassification of Oceanicola batsensis, Oceanicola marinus, Oceanicola nitratireducens, Oceanicola nanhaiensis, Oceanicola antarcticus and Oceanicola flagellatus, as Pseudooceanicola batsensis comb. nov., Pseudooceanicola marinus comb. nov., Pseudooceanicola nitratireducens comb. nov., Pseudooceanicola nanhaiensis comb. nov., Pseudooceanicola antarcticus comb. nov., and Pseudooceanicola flagellatus comb. nov.</title>
        <authorList>
            <person name="Lai Q."/>
            <person name="Li G."/>
            <person name="Liu X."/>
            <person name="Du Y."/>
            <person name="Sun F."/>
            <person name="Shao Z."/>
        </authorList>
    </citation>
    <scope>NUCLEOTIDE SEQUENCE [LARGE SCALE GENOMIC DNA]</scope>
    <source>
        <strain evidence="3 4">22II-s11g</strain>
    </source>
</reference>
<feature type="transmembrane region" description="Helical" evidence="2">
    <location>
        <begin position="21"/>
        <end position="44"/>
    </location>
</feature>
<comment type="caution">
    <text evidence="3">The sequence shown here is derived from an EMBL/GenBank/DDBJ whole genome shotgun (WGS) entry which is preliminary data.</text>
</comment>
<keyword evidence="2" id="KW-1133">Transmembrane helix</keyword>
<gene>
    <name evidence="3" type="ORF">ATO9_22085</name>
</gene>
<dbReference type="PANTHER" id="PTHR32309">
    <property type="entry name" value="TYROSINE-PROTEIN KINASE"/>
    <property type="match status" value="1"/>
</dbReference>
<protein>
    <submittedName>
        <fullName evidence="3">Capsule biosynthesis protein</fullName>
    </submittedName>
</protein>
<dbReference type="STRING" id="1461694.ATO9_22085"/>
<evidence type="ECO:0000256" key="1">
    <source>
        <dbReference type="SAM" id="Coils"/>
    </source>
</evidence>
<keyword evidence="1" id="KW-0175">Coiled coil</keyword>